<dbReference type="PANTHER" id="PTHR21624:SF1">
    <property type="entry name" value="ALKYLGLYCEROL MONOOXYGENASE"/>
    <property type="match status" value="1"/>
</dbReference>
<feature type="transmembrane region" description="Helical" evidence="7">
    <location>
        <begin position="21"/>
        <end position="46"/>
    </location>
</feature>
<evidence type="ECO:0000256" key="4">
    <source>
        <dbReference type="ARBA" id="ARBA00023002"/>
    </source>
</evidence>
<keyword evidence="5" id="KW-0443">Lipid metabolism</keyword>
<comment type="caution">
    <text evidence="9">The sequence shown here is derived from an EMBL/GenBank/DDBJ whole genome shotgun (WGS) entry which is preliminary data.</text>
</comment>
<accession>A0A5J5IKA2</accession>
<evidence type="ECO:0000256" key="7">
    <source>
        <dbReference type="SAM" id="Phobius"/>
    </source>
</evidence>
<evidence type="ECO:0000256" key="3">
    <source>
        <dbReference type="ARBA" id="ARBA00022989"/>
    </source>
</evidence>
<evidence type="ECO:0000313" key="10">
    <source>
        <dbReference type="Proteomes" id="UP000326903"/>
    </source>
</evidence>
<feature type="transmembrane region" description="Helical" evidence="7">
    <location>
        <begin position="115"/>
        <end position="137"/>
    </location>
</feature>
<keyword evidence="6 7" id="KW-0472">Membrane</keyword>
<dbReference type="GO" id="GO:0006643">
    <property type="term" value="P:membrane lipid metabolic process"/>
    <property type="evidence" value="ECO:0007669"/>
    <property type="project" value="TreeGrafter"/>
</dbReference>
<proteinExistence type="predicted"/>
<evidence type="ECO:0000256" key="6">
    <source>
        <dbReference type="ARBA" id="ARBA00023136"/>
    </source>
</evidence>
<dbReference type="InterPro" id="IPR051689">
    <property type="entry name" value="Sterol_desaturase/TMEM195"/>
</dbReference>
<evidence type="ECO:0000256" key="5">
    <source>
        <dbReference type="ARBA" id="ARBA00023098"/>
    </source>
</evidence>
<dbReference type="EMBL" id="VYQF01000002">
    <property type="protein sequence ID" value="KAA9039612.1"/>
    <property type="molecule type" value="Genomic_DNA"/>
</dbReference>
<evidence type="ECO:0000256" key="2">
    <source>
        <dbReference type="ARBA" id="ARBA00022692"/>
    </source>
</evidence>
<evidence type="ECO:0000256" key="1">
    <source>
        <dbReference type="ARBA" id="ARBA00004127"/>
    </source>
</evidence>
<organism evidence="9 10">
    <name type="scientific">Ginsengibacter hankyongi</name>
    <dbReference type="NCBI Taxonomy" id="2607284"/>
    <lineage>
        <taxon>Bacteria</taxon>
        <taxon>Pseudomonadati</taxon>
        <taxon>Bacteroidota</taxon>
        <taxon>Chitinophagia</taxon>
        <taxon>Chitinophagales</taxon>
        <taxon>Chitinophagaceae</taxon>
        <taxon>Ginsengibacter</taxon>
    </lineage>
</organism>
<dbReference type="GO" id="GO:0005506">
    <property type="term" value="F:iron ion binding"/>
    <property type="evidence" value="ECO:0007669"/>
    <property type="project" value="InterPro"/>
</dbReference>
<protein>
    <submittedName>
        <fullName evidence="9">Sterol desaturase family protein</fullName>
    </submittedName>
</protein>
<evidence type="ECO:0000259" key="8">
    <source>
        <dbReference type="Pfam" id="PF04116"/>
    </source>
</evidence>
<dbReference type="GO" id="GO:0012505">
    <property type="term" value="C:endomembrane system"/>
    <property type="evidence" value="ECO:0007669"/>
    <property type="project" value="UniProtKB-SubCell"/>
</dbReference>
<reference evidence="9 10" key="1">
    <citation type="submission" date="2019-09" db="EMBL/GenBank/DDBJ databases">
        <title>Draft genome sequence of Ginsengibacter sp. BR5-29.</title>
        <authorList>
            <person name="Im W.-T."/>
        </authorList>
    </citation>
    <scope>NUCLEOTIDE SEQUENCE [LARGE SCALE GENOMIC DNA]</scope>
    <source>
        <strain evidence="9 10">BR5-29</strain>
    </source>
</reference>
<dbReference type="GO" id="GO:0016020">
    <property type="term" value="C:membrane"/>
    <property type="evidence" value="ECO:0007669"/>
    <property type="project" value="GOC"/>
</dbReference>
<sequence>MIFSNLHLKKYYTVKETFINIYLCILNGGIDLLFRAVYIFILLSIYQFHFVDFSYSPFLYWPLLFIFEDLAFYIEHRVDHFCRIFWAVHVTHHSSEEFNLTTGFRSSVLQPLYRFVYFLPLVLLGFKPIDIVFMYSLTQIYGILVHTQYINKMPRWFETVFVSPSHHRVHHASNVRYLDRNMGMVLIIWDRFFGTFQDEVKEDPVRYGLTKQLENPHHLTKIIFHEWQNIGTDLRKKLPLAIKIKYLFMPPGWSHDGSTKTAKQLRKELLFSKKNAIPFK</sequence>
<dbReference type="InterPro" id="IPR006694">
    <property type="entry name" value="Fatty_acid_hydroxylase"/>
</dbReference>
<dbReference type="Pfam" id="PF04116">
    <property type="entry name" value="FA_hydroxylase"/>
    <property type="match status" value="1"/>
</dbReference>
<name>A0A5J5IKA2_9BACT</name>
<dbReference type="Proteomes" id="UP000326903">
    <property type="component" value="Unassembled WGS sequence"/>
</dbReference>
<gene>
    <name evidence="9" type="ORF">FW778_11860</name>
</gene>
<dbReference type="PANTHER" id="PTHR21624">
    <property type="entry name" value="STEROL DESATURASE-RELATED PROTEIN"/>
    <property type="match status" value="1"/>
</dbReference>
<feature type="transmembrane region" description="Helical" evidence="7">
    <location>
        <begin position="58"/>
        <end position="74"/>
    </location>
</feature>
<feature type="domain" description="Fatty acid hydroxylase" evidence="8">
    <location>
        <begin position="62"/>
        <end position="195"/>
    </location>
</feature>
<dbReference type="GO" id="GO:0050479">
    <property type="term" value="F:glyceryl-ether monooxygenase activity"/>
    <property type="evidence" value="ECO:0007669"/>
    <property type="project" value="TreeGrafter"/>
</dbReference>
<dbReference type="GO" id="GO:0008610">
    <property type="term" value="P:lipid biosynthetic process"/>
    <property type="evidence" value="ECO:0007669"/>
    <property type="project" value="InterPro"/>
</dbReference>
<dbReference type="AlphaFoldDB" id="A0A5J5IKA2"/>
<keyword evidence="3 7" id="KW-1133">Transmembrane helix</keyword>
<comment type="subcellular location">
    <subcellularLocation>
        <location evidence="1">Endomembrane system</location>
        <topology evidence="1">Multi-pass membrane protein</topology>
    </subcellularLocation>
</comment>
<keyword evidence="2 7" id="KW-0812">Transmembrane</keyword>
<evidence type="ECO:0000313" key="9">
    <source>
        <dbReference type="EMBL" id="KAA9039612.1"/>
    </source>
</evidence>
<keyword evidence="10" id="KW-1185">Reference proteome</keyword>
<keyword evidence="4" id="KW-0560">Oxidoreductase</keyword>